<keyword evidence="4" id="KW-0472">Membrane</keyword>
<evidence type="ECO:0000256" key="2">
    <source>
        <dbReference type="ARBA" id="ARBA00023034"/>
    </source>
</evidence>
<protein>
    <recommendedName>
        <fullName evidence="7">GPP34 family phosphoprotein</fullName>
    </recommendedName>
</protein>
<evidence type="ECO:0000256" key="3">
    <source>
        <dbReference type="ARBA" id="ARBA00023121"/>
    </source>
</evidence>
<dbReference type="Pfam" id="PF05719">
    <property type="entry name" value="GPP34"/>
    <property type="match status" value="1"/>
</dbReference>
<evidence type="ECO:0000313" key="5">
    <source>
        <dbReference type="EMBL" id="QVT78957.1"/>
    </source>
</evidence>
<reference evidence="5 6" key="1">
    <citation type="submission" date="2021-05" db="EMBL/GenBank/DDBJ databases">
        <title>Complete genome of Nocardioides aquaticus KCTC 9944T isolated from meromictic and hypersaline Ekho Lake, Antarctica.</title>
        <authorList>
            <person name="Hwang K."/>
            <person name="Kim K.M."/>
            <person name="Choe H."/>
        </authorList>
    </citation>
    <scope>NUCLEOTIDE SEQUENCE [LARGE SCALE GENOMIC DNA]</scope>
    <source>
        <strain evidence="5 6">KCTC 9944</strain>
    </source>
</reference>
<keyword evidence="6" id="KW-1185">Reference proteome</keyword>
<evidence type="ECO:0000256" key="1">
    <source>
        <dbReference type="ARBA" id="ARBA00004255"/>
    </source>
</evidence>
<evidence type="ECO:0008006" key="7">
    <source>
        <dbReference type="Google" id="ProtNLM"/>
    </source>
</evidence>
<accession>A0ABX8EEN4</accession>
<dbReference type="EMBL" id="CP075371">
    <property type="protein sequence ID" value="QVT78957.1"/>
    <property type="molecule type" value="Genomic_DNA"/>
</dbReference>
<name>A0ABX8EEN4_9ACTN</name>
<organism evidence="5 6">
    <name type="scientific">Nocardioides aquaticus</name>
    <dbReference type="NCBI Taxonomy" id="160826"/>
    <lineage>
        <taxon>Bacteria</taxon>
        <taxon>Bacillati</taxon>
        <taxon>Actinomycetota</taxon>
        <taxon>Actinomycetes</taxon>
        <taxon>Propionibacteriales</taxon>
        <taxon>Nocardioidaceae</taxon>
        <taxon>Nocardioides</taxon>
    </lineage>
</organism>
<dbReference type="InterPro" id="IPR008628">
    <property type="entry name" value="GPP34-like"/>
</dbReference>
<comment type="subcellular location">
    <subcellularLocation>
        <location evidence="1">Golgi apparatus membrane</location>
        <topology evidence="1">Peripheral membrane protein</topology>
        <orientation evidence="1">Cytoplasmic side</orientation>
    </subcellularLocation>
</comment>
<proteinExistence type="predicted"/>
<gene>
    <name evidence="5" type="ORF">ENKNEFLB_01337</name>
</gene>
<evidence type="ECO:0000256" key="4">
    <source>
        <dbReference type="ARBA" id="ARBA00023136"/>
    </source>
</evidence>
<dbReference type="Gene3D" id="1.10.3630.10">
    <property type="entry name" value="yeast vps74-n-term truncation variant domain like"/>
    <property type="match status" value="1"/>
</dbReference>
<dbReference type="Proteomes" id="UP000679307">
    <property type="component" value="Chromosome"/>
</dbReference>
<keyword evidence="2" id="KW-0333">Golgi apparatus</keyword>
<keyword evidence="3" id="KW-0446">Lipid-binding</keyword>
<dbReference type="RefSeq" id="WP_214058473.1">
    <property type="nucleotide sequence ID" value="NZ_BAAAHS010000039.1"/>
</dbReference>
<sequence length="237" mass="25599">MLGRLRKAREALEDAEESFTAAPPRGVPSVARDLVVAALDPEEGKLMPFGRAAVPGALLLELVREGRLEVSGDGRKSRVTVRDLTPLGDAELDDALLAVETGVFGNKVSRLVELLPTSDQVLDRLVAADEVTEESQQKLGMFSVTRRYPAPSARRDEVVGRLRSALLGESVPDERTAMLVVVLLSSTNLKHWVGRQHVKAADCRAREILEGLPEHEQRLVAAIKAAVVSGNADSTTL</sequence>
<dbReference type="InterPro" id="IPR038261">
    <property type="entry name" value="GPP34-like_sf"/>
</dbReference>
<evidence type="ECO:0000313" key="6">
    <source>
        <dbReference type="Proteomes" id="UP000679307"/>
    </source>
</evidence>